<feature type="region of interest" description="Disordered" evidence="1">
    <location>
        <begin position="96"/>
        <end position="118"/>
    </location>
</feature>
<comment type="caution">
    <text evidence="2">The sequence shown here is derived from an EMBL/GenBank/DDBJ whole genome shotgun (WGS) entry which is preliminary data.</text>
</comment>
<feature type="compositionally biased region" description="Polar residues" evidence="1">
    <location>
        <begin position="104"/>
        <end position="118"/>
    </location>
</feature>
<evidence type="ECO:0008006" key="4">
    <source>
        <dbReference type="Google" id="ProtNLM"/>
    </source>
</evidence>
<protein>
    <recommendedName>
        <fullName evidence="4">DUF4283 domain-containing protein</fullName>
    </recommendedName>
</protein>
<evidence type="ECO:0000256" key="1">
    <source>
        <dbReference type="SAM" id="MobiDB-lite"/>
    </source>
</evidence>
<evidence type="ECO:0000313" key="3">
    <source>
        <dbReference type="Proteomes" id="UP000288805"/>
    </source>
</evidence>
<reference evidence="2 3" key="1">
    <citation type="journal article" date="2018" name="PLoS Genet.">
        <title>Population sequencing reveals clonal diversity and ancestral inbreeding in the grapevine cultivar Chardonnay.</title>
        <authorList>
            <person name="Roach M.J."/>
            <person name="Johnson D.L."/>
            <person name="Bohlmann J."/>
            <person name="van Vuuren H.J."/>
            <person name="Jones S.J."/>
            <person name="Pretorius I.S."/>
            <person name="Schmidt S.A."/>
            <person name="Borneman A.R."/>
        </authorList>
    </citation>
    <scope>NUCLEOTIDE SEQUENCE [LARGE SCALE GENOMIC DNA]</scope>
    <source>
        <strain evidence="3">cv. Chardonnay</strain>
        <tissue evidence="2">Leaf</tissue>
    </source>
</reference>
<proteinExistence type="predicted"/>
<dbReference type="EMBL" id="QGNW01002196">
    <property type="protein sequence ID" value="RVW23405.1"/>
    <property type="molecule type" value="Genomic_DNA"/>
</dbReference>
<accession>A0A438CJQ2</accession>
<evidence type="ECO:0000313" key="2">
    <source>
        <dbReference type="EMBL" id="RVW23405.1"/>
    </source>
</evidence>
<sequence>MNILRKFSMKSKEGGSCWFTVESKSFKISIDNIGGKLRGIILESSKGFSSWIRKLGDSCGGFLVVDNNIANFEQWEVPPWVLVVVLSQGKEWPKVRDEGKVNSHAGSSMNHSQVQGQT</sequence>
<dbReference type="AlphaFoldDB" id="A0A438CJQ2"/>
<dbReference type="Proteomes" id="UP000288805">
    <property type="component" value="Unassembled WGS sequence"/>
</dbReference>
<organism evidence="2 3">
    <name type="scientific">Vitis vinifera</name>
    <name type="common">Grape</name>
    <dbReference type="NCBI Taxonomy" id="29760"/>
    <lineage>
        <taxon>Eukaryota</taxon>
        <taxon>Viridiplantae</taxon>
        <taxon>Streptophyta</taxon>
        <taxon>Embryophyta</taxon>
        <taxon>Tracheophyta</taxon>
        <taxon>Spermatophyta</taxon>
        <taxon>Magnoliopsida</taxon>
        <taxon>eudicotyledons</taxon>
        <taxon>Gunneridae</taxon>
        <taxon>Pentapetalae</taxon>
        <taxon>rosids</taxon>
        <taxon>Vitales</taxon>
        <taxon>Vitaceae</taxon>
        <taxon>Viteae</taxon>
        <taxon>Vitis</taxon>
    </lineage>
</organism>
<name>A0A438CJQ2_VITVI</name>
<gene>
    <name evidence="2" type="ORF">CK203_094564</name>
</gene>